<dbReference type="AlphaFoldDB" id="A0A7C8MDL6"/>
<keyword evidence="2 7" id="KW-0812">Transmembrane</keyword>
<keyword evidence="10" id="KW-1185">Reference proteome</keyword>
<protein>
    <recommendedName>
        <fullName evidence="8">Rhodopsin domain-containing protein</fullName>
    </recommendedName>
</protein>
<evidence type="ECO:0000256" key="1">
    <source>
        <dbReference type="ARBA" id="ARBA00004141"/>
    </source>
</evidence>
<comment type="similarity">
    <text evidence="5">Belongs to the SAT4 family.</text>
</comment>
<evidence type="ECO:0000256" key="7">
    <source>
        <dbReference type="SAM" id="Phobius"/>
    </source>
</evidence>
<dbReference type="Proteomes" id="UP000481861">
    <property type="component" value="Unassembled WGS sequence"/>
</dbReference>
<proteinExistence type="inferred from homology"/>
<feature type="transmembrane region" description="Helical" evidence="7">
    <location>
        <begin position="172"/>
        <end position="193"/>
    </location>
</feature>
<dbReference type="OrthoDB" id="5429740at2759"/>
<evidence type="ECO:0000313" key="10">
    <source>
        <dbReference type="Proteomes" id="UP000481861"/>
    </source>
</evidence>
<name>A0A7C8MDL6_9PLEO</name>
<evidence type="ECO:0000313" key="9">
    <source>
        <dbReference type="EMBL" id="KAF2875656.1"/>
    </source>
</evidence>
<feature type="transmembrane region" description="Helical" evidence="7">
    <location>
        <begin position="246"/>
        <end position="265"/>
    </location>
</feature>
<dbReference type="InterPro" id="IPR052337">
    <property type="entry name" value="SAT4-like"/>
</dbReference>
<evidence type="ECO:0000256" key="2">
    <source>
        <dbReference type="ARBA" id="ARBA00022692"/>
    </source>
</evidence>
<evidence type="ECO:0000259" key="8">
    <source>
        <dbReference type="Pfam" id="PF20684"/>
    </source>
</evidence>
<keyword evidence="4 7" id="KW-0472">Membrane</keyword>
<sequence length="358" mass="39660">MGNAGSVPAVYNEPARGLTIMFIVLTTVATVSRMIARRLQKVKISGDDYMVIVAYLINLGLLVINLLEVRHGAVSLLAMAKMMPDQKLYMKNLTVALGIFYTLAIIAVKMALLLMYRRIFTMNEPWFRLGWWINFLLLMPCYTVFTFTLLGLQVGKPNQFGQNNTLSKVGSPIGGAINAVSDLMILALPVGYVAHRLTLPMREKAAVMGIFCLGLIATSISIMRVARFRIKRDHHWNPAYGFYNDMILSSAESSVGLMCVCLTVIKPLLRKTRDYALASTSVLASFLSSGSGRSRRSNRARATGSDSIHSDAVSLQSRSTRAEGITRVHEYDIDTKALPPGVTQENIQLEHIRPWDGK</sequence>
<dbReference type="GO" id="GO:0016020">
    <property type="term" value="C:membrane"/>
    <property type="evidence" value="ECO:0007669"/>
    <property type="project" value="UniProtKB-SubCell"/>
</dbReference>
<evidence type="ECO:0000256" key="4">
    <source>
        <dbReference type="ARBA" id="ARBA00023136"/>
    </source>
</evidence>
<feature type="transmembrane region" description="Helical" evidence="7">
    <location>
        <begin position="15"/>
        <end position="36"/>
    </location>
</feature>
<gene>
    <name evidence="9" type="ORF">BDV95DRAFT_603066</name>
</gene>
<dbReference type="Pfam" id="PF20684">
    <property type="entry name" value="Fung_rhodopsin"/>
    <property type="match status" value="1"/>
</dbReference>
<feature type="transmembrane region" description="Helical" evidence="7">
    <location>
        <begin position="93"/>
        <end position="117"/>
    </location>
</feature>
<comment type="subcellular location">
    <subcellularLocation>
        <location evidence="1">Membrane</location>
        <topology evidence="1">Multi-pass membrane protein</topology>
    </subcellularLocation>
</comment>
<dbReference type="EMBL" id="JAADJZ010000004">
    <property type="protein sequence ID" value="KAF2875656.1"/>
    <property type="molecule type" value="Genomic_DNA"/>
</dbReference>
<feature type="region of interest" description="Disordered" evidence="6">
    <location>
        <begin position="288"/>
        <end position="319"/>
    </location>
</feature>
<feature type="transmembrane region" description="Helical" evidence="7">
    <location>
        <begin position="48"/>
        <end position="67"/>
    </location>
</feature>
<feature type="domain" description="Rhodopsin" evidence="8">
    <location>
        <begin position="33"/>
        <end position="271"/>
    </location>
</feature>
<reference evidence="9 10" key="1">
    <citation type="submission" date="2020-01" db="EMBL/GenBank/DDBJ databases">
        <authorList>
            <consortium name="DOE Joint Genome Institute"/>
            <person name="Haridas S."/>
            <person name="Albert R."/>
            <person name="Binder M."/>
            <person name="Bloem J."/>
            <person name="Labutti K."/>
            <person name="Salamov A."/>
            <person name="Andreopoulos B."/>
            <person name="Baker S.E."/>
            <person name="Barry K."/>
            <person name="Bills G."/>
            <person name="Bluhm B.H."/>
            <person name="Cannon C."/>
            <person name="Castanera R."/>
            <person name="Culley D.E."/>
            <person name="Daum C."/>
            <person name="Ezra D."/>
            <person name="Gonzalez J.B."/>
            <person name="Henrissat B."/>
            <person name="Kuo A."/>
            <person name="Liang C."/>
            <person name="Lipzen A."/>
            <person name="Lutzoni F."/>
            <person name="Magnuson J."/>
            <person name="Mondo S."/>
            <person name="Nolan M."/>
            <person name="Ohm R."/>
            <person name="Pangilinan J."/>
            <person name="Park H.-J.H."/>
            <person name="Ramirez L."/>
            <person name="Alfaro M."/>
            <person name="Sun H."/>
            <person name="Tritt A."/>
            <person name="Yoshinaga Y."/>
            <person name="Zwiers L.-H.L."/>
            <person name="Turgeon B.G."/>
            <person name="Goodwin S.B."/>
            <person name="Spatafora J.W."/>
            <person name="Crous P.W."/>
            <person name="Grigoriev I.V."/>
        </authorList>
    </citation>
    <scope>NUCLEOTIDE SEQUENCE [LARGE SCALE GENOMIC DNA]</scope>
    <source>
        <strain evidence="9 10">CBS 611.86</strain>
    </source>
</reference>
<dbReference type="InterPro" id="IPR049326">
    <property type="entry name" value="Rhodopsin_dom_fungi"/>
</dbReference>
<evidence type="ECO:0000256" key="5">
    <source>
        <dbReference type="ARBA" id="ARBA00038359"/>
    </source>
</evidence>
<comment type="caution">
    <text evidence="9">The sequence shown here is derived from an EMBL/GenBank/DDBJ whole genome shotgun (WGS) entry which is preliminary data.</text>
</comment>
<keyword evidence="3 7" id="KW-1133">Transmembrane helix</keyword>
<evidence type="ECO:0000256" key="3">
    <source>
        <dbReference type="ARBA" id="ARBA00022989"/>
    </source>
</evidence>
<feature type="transmembrane region" description="Helical" evidence="7">
    <location>
        <begin position="205"/>
        <end position="226"/>
    </location>
</feature>
<organism evidence="9 10">
    <name type="scientific">Massariosphaeria phaeospora</name>
    <dbReference type="NCBI Taxonomy" id="100035"/>
    <lineage>
        <taxon>Eukaryota</taxon>
        <taxon>Fungi</taxon>
        <taxon>Dikarya</taxon>
        <taxon>Ascomycota</taxon>
        <taxon>Pezizomycotina</taxon>
        <taxon>Dothideomycetes</taxon>
        <taxon>Pleosporomycetidae</taxon>
        <taxon>Pleosporales</taxon>
        <taxon>Pleosporales incertae sedis</taxon>
        <taxon>Massariosphaeria</taxon>
    </lineage>
</organism>
<feature type="transmembrane region" description="Helical" evidence="7">
    <location>
        <begin position="129"/>
        <end position="152"/>
    </location>
</feature>
<dbReference type="PANTHER" id="PTHR33048">
    <property type="entry name" value="PTH11-LIKE INTEGRAL MEMBRANE PROTEIN (AFU_ORTHOLOGUE AFUA_5G11245)"/>
    <property type="match status" value="1"/>
</dbReference>
<accession>A0A7C8MDL6</accession>
<dbReference type="PANTHER" id="PTHR33048:SF123">
    <property type="entry name" value="INTEGRAL MEMBRANE PROTEIN"/>
    <property type="match status" value="1"/>
</dbReference>
<evidence type="ECO:0000256" key="6">
    <source>
        <dbReference type="SAM" id="MobiDB-lite"/>
    </source>
</evidence>